<dbReference type="PANTHER" id="PTHR42711:SF19">
    <property type="entry name" value="DOXORUBICIN RESISTANCE ATP-BINDING PROTEIN DRRA"/>
    <property type="match status" value="1"/>
</dbReference>
<keyword evidence="14" id="KW-1185">Reference proteome</keyword>
<dbReference type="GO" id="GO:0005524">
    <property type="term" value="F:ATP binding"/>
    <property type="evidence" value="ECO:0007669"/>
    <property type="project" value="UniProtKB-KW"/>
</dbReference>
<keyword evidence="4" id="KW-1003">Cell membrane</keyword>
<dbReference type="InterPro" id="IPR003439">
    <property type="entry name" value="ABC_transporter-like_ATP-bd"/>
</dbReference>
<keyword evidence="5" id="KW-0547">Nucleotide-binding</keyword>
<protein>
    <recommendedName>
        <fullName evidence="2">ABC-type xenobiotic transporter</fullName>
        <ecNumber evidence="2">7.6.2.2</ecNumber>
    </recommendedName>
</protein>
<dbReference type="AlphaFoldDB" id="A0A7U3VQI1"/>
<dbReference type="SMART" id="SM00382">
    <property type="entry name" value="AAA"/>
    <property type="match status" value="1"/>
</dbReference>
<dbReference type="GO" id="GO:0016887">
    <property type="term" value="F:ATP hydrolysis activity"/>
    <property type="evidence" value="ECO:0007669"/>
    <property type="project" value="InterPro"/>
</dbReference>
<comment type="subcellular location">
    <subcellularLocation>
        <location evidence="1">Cell membrane</location>
        <topology evidence="1">Peripheral membrane protein</topology>
        <orientation evidence="1">Cytoplasmic side</orientation>
    </subcellularLocation>
</comment>
<dbReference type="InterPro" id="IPR017871">
    <property type="entry name" value="ABC_transporter-like_CS"/>
</dbReference>
<evidence type="ECO:0000313" key="13">
    <source>
        <dbReference type="EMBL" id="BBA99744.1"/>
    </source>
</evidence>
<dbReference type="Pfam" id="PF00005">
    <property type="entry name" value="ABC_tran"/>
    <property type="match status" value="1"/>
</dbReference>
<evidence type="ECO:0000256" key="8">
    <source>
        <dbReference type="ARBA" id="ARBA00023136"/>
    </source>
</evidence>
<dbReference type="RefSeq" id="WP_202235735.1">
    <property type="nucleotide sequence ID" value="NZ_AP018365.1"/>
</dbReference>
<keyword evidence="6 13" id="KW-0067">ATP-binding</keyword>
<dbReference type="NCBIfam" id="TIGR01188">
    <property type="entry name" value="drrA"/>
    <property type="match status" value="1"/>
</dbReference>
<evidence type="ECO:0000256" key="6">
    <source>
        <dbReference type="ARBA" id="ARBA00022840"/>
    </source>
</evidence>
<dbReference type="PROSITE" id="PS00211">
    <property type="entry name" value="ABC_TRANSPORTER_1"/>
    <property type="match status" value="1"/>
</dbReference>
<evidence type="ECO:0000256" key="3">
    <source>
        <dbReference type="ARBA" id="ARBA00022448"/>
    </source>
</evidence>
<comment type="similarity">
    <text evidence="10">Belongs to the ABC transporter superfamily. Drug exporter-1 (DrugE1) (TC 3.A.1.105) family.</text>
</comment>
<gene>
    <name evidence="13" type="ORF">RVR_6495</name>
</gene>
<proteinExistence type="inferred from homology"/>
<accession>A0A7U3VQI1</accession>
<keyword evidence="8" id="KW-0472">Membrane</keyword>
<reference evidence="13 14" key="3">
    <citation type="journal article" date="2011" name="Nat. Chem. Biol.">
        <title>Reveromycin A biosynthesis uses RevG and RevJ for stereospecific spiroacetal formation.</title>
        <authorList>
            <person name="Takahashi S."/>
            <person name="Toyoda A."/>
            <person name="Sekiyama Y."/>
            <person name="Takagi H."/>
            <person name="Nogawa T."/>
            <person name="Uramoto M."/>
            <person name="Suzuki R."/>
            <person name="Koshino H."/>
            <person name="Kumano T."/>
            <person name="Panthee S."/>
            <person name="Dairi T."/>
            <person name="Ishikawa J."/>
            <person name="Ikeda H."/>
            <person name="Sakaki Y."/>
            <person name="Osada H."/>
        </authorList>
    </citation>
    <scope>NUCLEOTIDE SEQUENCE [LARGE SCALE GENOMIC DNA]</scope>
    <source>
        <strain evidence="13 14">SN-593</strain>
    </source>
</reference>
<dbReference type="EMBL" id="AP018365">
    <property type="protein sequence ID" value="BBA99744.1"/>
    <property type="molecule type" value="Genomic_DNA"/>
</dbReference>
<dbReference type="PANTHER" id="PTHR42711">
    <property type="entry name" value="ABC TRANSPORTER ATP-BINDING PROTEIN"/>
    <property type="match status" value="1"/>
</dbReference>
<dbReference type="GO" id="GO:0043215">
    <property type="term" value="P:daunorubicin transport"/>
    <property type="evidence" value="ECO:0007669"/>
    <property type="project" value="InterPro"/>
</dbReference>
<evidence type="ECO:0000256" key="4">
    <source>
        <dbReference type="ARBA" id="ARBA00022475"/>
    </source>
</evidence>
<evidence type="ECO:0000256" key="9">
    <source>
        <dbReference type="ARBA" id="ARBA00023251"/>
    </source>
</evidence>
<evidence type="ECO:0000256" key="10">
    <source>
        <dbReference type="ARBA" id="ARBA00049985"/>
    </source>
</evidence>
<feature type="compositionally biased region" description="Low complexity" evidence="11">
    <location>
        <begin position="314"/>
        <end position="359"/>
    </location>
</feature>
<dbReference type="InterPro" id="IPR050763">
    <property type="entry name" value="ABC_transporter_ATP-binding"/>
</dbReference>
<dbReference type="InterPro" id="IPR003593">
    <property type="entry name" value="AAA+_ATPase"/>
</dbReference>
<keyword evidence="9" id="KW-0046">Antibiotic resistance</keyword>
<evidence type="ECO:0000256" key="2">
    <source>
        <dbReference type="ARBA" id="ARBA00012191"/>
    </source>
</evidence>
<name>A0A7U3VQI1_9ACTN</name>
<dbReference type="InterPro" id="IPR005894">
    <property type="entry name" value="DrrA"/>
</dbReference>
<reference evidence="13 14" key="1">
    <citation type="journal article" date="2010" name="J. Bacteriol.">
        <title>Biochemical characterization of a novel indole prenyltransferase from Streptomyces sp. SN-593.</title>
        <authorList>
            <person name="Takahashi S."/>
            <person name="Takagi H."/>
            <person name="Toyoda A."/>
            <person name="Uramoto M."/>
            <person name="Nogawa T."/>
            <person name="Ueki M."/>
            <person name="Sakaki Y."/>
            <person name="Osada H."/>
        </authorList>
    </citation>
    <scope>NUCLEOTIDE SEQUENCE [LARGE SCALE GENOMIC DNA]</scope>
    <source>
        <strain evidence="13 14">SN-593</strain>
    </source>
</reference>
<evidence type="ECO:0000256" key="11">
    <source>
        <dbReference type="SAM" id="MobiDB-lite"/>
    </source>
</evidence>
<feature type="domain" description="ABC transporter" evidence="12">
    <location>
        <begin position="5"/>
        <end position="235"/>
    </location>
</feature>
<dbReference type="Proteomes" id="UP000595703">
    <property type="component" value="Chromosome"/>
</dbReference>
<feature type="region of interest" description="Disordered" evidence="11">
    <location>
        <begin position="314"/>
        <end position="376"/>
    </location>
</feature>
<dbReference type="EC" id="7.6.2.2" evidence="2"/>
<organism evidence="13 14">
    <name type="scientific">Actinacidiphila reveromycinica</name>
    <dbReference type="NCBI Taxonomy" id="659352"/>
    <lineage>
        <taxon>Bacteria</taxon>
        <taxon>Bacillati</taxon>
        <taxon>Actinomycetota</taxon>
        <taxon>Actinomycetes</taxon>
        <taxon>Kitasatosporales</taxon>
        <taxon>Streptomycetaceae</taxon>
        <taxon>Actinacidiphila</taxon>
    </lineage>
</organism>
<dbReference type="InterPro" id="IPR025302">
    <property type="entry name" value="DrrA1/2-like_C"/>
</dbReference>
<dbReference type="FunFam" id="3.40.50.300:FF:000589">
    <property type="entry name" value="ABC transporter, ATP-binding subunit"/>
    <property type="match status" value="1"/>
</dbReference>
<evidence type="ECO:0000256" key="5">
    <source>
        <dbReference type="ARBA" id="ARBA00022741"/>
    </source>
</evidence>
<keyword evidence="7" id="KW-1278">Translocase</keyword>
<dbReference type="Gene3D" id="3.40.50.300">
    <property type="entry name" value="P-loop containing nucleotide triphosphate hydrolases"/>
    <property type="match status" value="1"/>
</dbReference>
<dbReference type="PROSITE" id="PS50893">
    <property type="entry name" value="ABC_TRANSPORTER_2"/>
    <property type="match status" value="1"/>
</dbReference>
<dbReference type="GO" id="GO:0008559">
    <property type="term" value="F:ABC-type xenobiotic transporter activity"/>
    <property type="evidence" value="ECO:0007669"/>
    <property type="project" value="UniProtKB-EC"/>
</dbReference>
<dbReference type="GO" id="GO:1900753">
    <property type="term" value="P:doxorubicin transport"/>
    <property type="evidence" value="ECO:0007669"/>
    <property type="project" value="InterPro"/>
</dbReference>
<reference evidence="13 14" key="4">
    <citation type="journal article" date="2020" name="Sci. Rep.">
        <title>beta-carboline chemical signals induce reveromycin production through a LuxR family regulator in Streptomyces sp. SN-593.</title>
        <authorList>
            <person name="Panthee S."/>
            <person name="Kito N."/>
            <person name="Hayashi T."/>
            <person name="Shimizu T."/>
            <person name="Ishikawa J."/>
            <person name="Hamamoto H."/>
            <person name="Osada H."/>
            <person name="Takahashi S."/>
        </authorList>
    </citation>
    <scope>NUCLEOTIDE SEQUENCE [LARGE SCALE GENOMIC DNA]</scope>
    <source>
        <strain evidence="13 14">SN-593</strain>
    </source>
</reference>
<dbReference type="GO" id="GO:0005886">
    <property type="term" value="C:plasma membrane"/>
    <property type="evidence" value="ECO:0007669"/>
    <property type="project" value="UniProtKB-SubCell"/>
</dbReference>
<evidence type="ECO:0000259" key="12">
    <source>
        <dbReference type="PROSITE" id="PS50893"/>
    </source>
</evidence>
<evidence type="ECO:0000256" key="7">
    <source>
        <dbReference type="ARBA" id="ARBA00022967"/>
    </source>
</evidence>
<dbReference type="KEGG" id="arev:RVR_6495"/>
<sequence>MAGAIYAEGLVKTFGEVRALGGVDLDVPEGTVLGLLGPNGAGKTTAVRVLTTLLRPDSGKAVVAGIDVLKHPNEVRRHIGLSGQFAAVDEYLTGRENLQMVAQLYQLDAKRARARADELLERFNLADAANRVSKTYSGGMRRRLDLAAALVVSPPVMFMDEPTTGLDPRNRQQLWEVIQDLVAGGTTLLLTTQYLEEADHLAHDICVIDHGRVIARGTSDQLKAQTGGERIEVVAHDPGRIEDTVAVLVRYGKGGRDAVSVERHTRKVTVPVAGGAKLLAEVIRELDAEGIEIDDIGLRRPTLDDVFISLTGHAAEASETSGTSASSSGESEASEESGASAAPEGAEGAAARSARSAAGTDPGDGPQTDQSKESTR</sequence>
<dbReference type="GO" id="GO:0046677">
    <property type="term" value="P:response to antibiotic"/>
    <property type="evidence" value="ECO:0007669"/>
    <property type="project" value="UniProtKB-KW"/>
</dbReference>
<reference evidence="13 14" key="2">
    <citation type="journal article" date="2011" name="J. Antibiot.">
        <title>Furaquinocins I and J: novel polyketide isoprenoid hybrid compounds from Streptomyces reveromyceticus SN-593.</title>
        <authorList>
            <person name="Panthee S."/>
            <person name="Takahashi S."/>
            <person name="Takagi H."/>
            <person name="Nogawa T."/>
            <person name="Oowada E."/>
            <person name="Uramoto M."/>
            <person name="Osada H."/>
        </authorList>
    </citation>
    <scope>NUCLEOTIDE SEQUENCE [LARGE SCALE GENOMIC DNA]</scope>
    <source>
        <strain evidence="13 14">SN-593</strain>
    </source>
</reference>
<dbReference type="InterPro" id="IPR027417">
    <property type="entry name" value="P-loop_NTPase"/>
</dbReference>
<evidence type="ECO:0000313" key="14">
    <source>
        <dbReference type="Proteomes" id="UP000595703"/>
    </source>
</evidence>
<dbReference type="Pfam" id="PF13732">
    <property type="entry name" value="DrrA1-3_C"/>
    <property type="match status" value="1"/>
</dbReference>
<evidence type="ECO:0000256" key="1">
    <source>
        <dbReference type="ARBA" id="ARBA00004413"/>
    </source>
</evidence>
<dbReference type="SUPFAM" id="SSF52540">
    <property type="entry name" value="P-loop containing nucleoside triphosphate hydrolases"/>
    <property type="match status" value="1"/>
</dbReference>
<keyword evidence="3" id="KW-0813">Transport</keyword>